<name>A0ABR6WLW9_9FIRM</name>
<protein>
    <recommendedName>
        <fullName evidence="4">Type II secretion system protein</fullName>
    </recommendedName>
</protein>
<proteinExistence type="predicted"/>
<dbReference type="RefSeq" id="WP_148603077.1">
    <property type="nucleotide sequence ID" value="NZ_RXYB01000005.1"/>
</dbReference>
<keyword evidence="1" id="KW-0472">Membrane</keyword>
<evidence type="ECO:0000256" key="1">
    <source>
        <dbReference type="SAM" id="Phobius"/>
    </source>
</evidence>
<keyword evidence="1" id="KW-0812">Transmembrane</keyword>
<keyword evidence="3" id="KW-1185">Reference proteome</keyword>
<accession>A0ABR6WLW9</accession>
<reference evidence="2 3" key="1">
    <citation type="journal article" date="2020" name="mSystems">
        <title>Defining Genomic and Predicted Metabolic Features of the Acetobacterium Genus.</title>
        <authorList>
            <person name="Ross D.E."/>
            <person name="Marshall C.W."/>
            <person name="Gulliver D."/>
            <person name="May H.D."/>
            <person name="Norman R.S."/>
        </authorList>
    </citation>
    <scope>NUCLEOTIDE SEQUENCE [LARGE SCALE GENOMIC DNA]</scope>
    <source>
        <strain evidence="2 3">DSM 9173</strain>
    </source>
</reference>
<keyword evidence="1" id="KW-1133">Transmembrane helix</keyword>
<sequence>MFKQQSSKYSLFLLELIIAIFFFSISSAVCVQLYAKANVLSTSTKDLNIAITKVEGAAEVMKSDPLDPNAALLSAFSDSIIEGQTIQIGYNQNWEACPLSEASYLMKIDWQHQNQIVSATIDMRKLSTQESADDIDIYDLNIIKHIPNTIN</sequence>
<comment type="caution">
    <text evidence="2">The sequence shown here is derived from an EMBL/GenBank/DDBJ whole genome shotgun (WGS) entry which is preliminary data.</text>
</comment>
<evidence type="ECO:0000313" key="3">
    <source>
        <dbReference type="Proteomes" id="UP000653358"/>
    </source>
</evidence>
<evidence type="ECO:0000313" key="2">
    <source>
        <dbReference type="EMBL" id="MBC3797263.1"/>
    </source>
</evidence>
<gene>
    <name evidence="2" type="ORF">GH807_09405</name>
</gene>
<organism evidence="2 3">
    <name type="scientific">Acetobacterium tundrae</name>
    <dbReference type="NCBI Taxonomy" id="132932"/>
    <lineage>
        <taxon>Bacteria</taxon>
        <taxon>Bacillati</taxon>
        <taxon>Bacillota</taxon>
        <taxon>Clostridia</taxon>
        <taxon>Eubacteriales</taxon>
        <taxon>Eubacteriaceae</taxon>
        <taxon>Acetobacterium</taxon>
    </lineage>
</organism>
<feature type="transmembrane region" description="Helical" evidence="1">
    <location>
        <begin position="12"/>
        <end position="35"/>
    </location>
</feature>
<evidence type="ECO:0008006" key="4">
    <source>
        <dbReference type="Google" id="ProtNLM"/>
    </source>
</evidence>
<dbReference type="EMBL" id="WJBB01000009">
    <property type="protein sequence ID" value="MBC3797263.1"/>
    <property type="molecule type" value="Genomic_DNA"/>
</dbReference>
<dbReference type="Proteomes" id="UP000653358">
    <property type="component" value="Unassembled WGS sequence"/>
</dbReference>